<proteinExistence type="predicted"/>
<gene>
    <name evidence="1" type="ORF">ACFYNQ_20245</name>
</gene>
<dbReference type="Proteomes" id="UP001601303">
    <property type="component" value="Unassembled WGS sequence"/>
</dbReference>
<sequence>MTGQPHPNLHQTQLGIQVSRLGMRLRGPNAPDEFVDRLERTVQVRLGLPRRNQRWQA</sequence>
<evidence type="ECO:0000313" key="2">
    <source>
        <dbReference type="Proteomes" id="UP001601303"/>
    </source>
</evidence>
<comment type="caution">
    <text evidence="1">The sequence shown here is derived from an EMBL/GenBank/DDBJ whole genome shotgun (WGS) entry which is preliminary data.</text>
</comment>
<accession>A0ABW6M442</accession>
<keyword evidence="2" id="KW-1185">Reference proteome</keyword>
<dbReference type="RefSeq" id="WP_388107700.1">
    <property type="nucleotide sequence ID" value="NZ_JBIAHM010000007.1"/>
</dbReference>
<organism evidence="1 2">
    <name type="scientific">Streptomyces hokutonensis</name>
    <dbReference type="NCBI Taxonomy" id="1306990"/>
    <lineage>
        <taxon>Bacteria</taxon>
        <taxon>Bacillati</taxon>
        <taxon>Actinomycetota</taxon>
        <taxon>Actinomycetes</taxon>
        <taxon>Kitasatosporales</taxon>
        <taxon>Streptomycetaceae</taxon>
        <taxon>Streptomyces</taxon>
    </lineage>
</organism>
<dbReference type="EMBL" id="JBIAHM010000007">
    <property type="protein sequence ID" value="MFE9600885.1"/>
    <property type="molecule type" value="Genomic_DNA"/>
</dbReference>
<evidence type="ECO:0000313" key="1">
    <source>
        <dbReference type="EMBL" id="MFE9600885.1"/>
    </source>
</evidence>
<name>A0ABW6M442_9ACTN</name>
<reference evidence="1 2" key="1">
    <citation type="submission" date="2024-10" db="EMBL/GenBank/DDBJ databases">
        <title>The Natural Products Discovery Center: Release of the First 8490 Sequenced Strains for Exploring Actinobacteria Biosynthetic Diversity.</title>
        <authorList>
            <person name="Kalkreuter E."/>
            <person name="Kautsar S.A."/>
            <person name="Yang D."/>
            <person name="Bader C.D."/>
            <person name="Teijaro C.N."/>
            <person name="Fluegel L."/>
            <person name="Davis C.M."/>
            <person name="Simpson J.R."/>
            <person name="Lauterbach L."/>
            <person name="Steele A.D."/>
            <person name="Gui C."/>
            <person name="Meng S."/>
            <person name="Li G."/>
            <person name="Viehrig K."/>
            <person name="Ye F."/>
            <person name="Su P."/>
            <person name="Kiefer A.F."/>
            <person name="Nichols A."/>
            <person name="Cepeda A.J."/>
            <person name="Yan W."/>
            <person name="Fan B."/>
            <person name="Jiang Y."/>
            <person name="Adhikari A."/>
            <person name="Zheng C.-J."/>
            <person name="Schuster L."/>
            <person name="Cowan T.M."/>
            <person name="Smanski M.J."/>
            <person name="Chevrette M.G."/>
            <person name="De Carvalho L.P.S."/>
            <person name="Shen B."/>
        </authorList>
    </citation>
    <scope>NUCLEOTIDE SEQUENCE [LARGE SCALE GENOMIC DNA]</scope>
    <source>
        <strain evidence="1 2">NPDC006488</strain>
    </source>
</reference>
<protein>
    <submittedName>
        <fullName evidence="1">Uncharacterized protein</fullName>
    </submittedName>
</protein>